<proteinExistence type="predicted"/>
<sequence>MVFHYHKPLTTMYGDNYRYGTSLYSPSSMDIERSYRSSLSRTHVRSDRGDLGMYTFAGSNIHGGTPAAERIQGTKVRGYNPDLYAPLNTGEYGKGYYDHLRATTPPPRERSSKMADLYEPINPTEYHPHYYDHLRASSPEPRARKGPIPYYDLIESPYHTRPYKLSSDYTFDSTKKTSSTDYSYDFHSHDDSGKKTTTKKTTTTEYWVPLTTHIYHTPYHTYFYRSTPFSSYTYRTTDDLYNYDFLDDYKRYSKTTTTRTSKNLEALDLSVSKSYEKSDYSHYTQKCQEIQSQLNEVNKWIQDAETKLKSEVVSTRSKIQSELGEVTSILDETSKYSDDLHRVIRKQAKQISSLNKEYDDVNRHLVDIADVLERSRSRCQTLQSELSSVQSVIDMKTHRI</sequence>
<gene>
    <name evidence="1" type="ORF">HNY73_004549</name>
</gene>
<dbReference type="OrthoDB" id="6428656at2759"/>
<evidence type="ECO:0000313" key="1">
    <source>
        <dbReference type="EMBL" id="KAF8793020.1"/>
    </source>
</evidence>
<dbReference type="AlphaFoldDB" id="A0A8T0FU19"/>
<dbReference type="Proteomes" id="UP000807504">
    <property type="component" value="Unassembled WGS sequence"/>
</dbReference>
<evidence type="ECO:0000313" key="2">
    <source>
        <dbReference type="Proteomes" id="UP000807504"/>
    </source>
</evidence>
<reference evidence="1" key="2">
    <citation type="submission" date="2020-06" db="EMBL/GenBank/DDBJ databases">
        <authorList>
            <person name="Sheffer M."/>
        </authorList>
    </citation>
    <scope>NUCLEOTIDE SEQUENCE</scope>
</reference>
<reference evidence="1" key="1">
    <citation type="journal article" date="2020" name="bioRxiv">
        <title>Chromosome-level reference genome of the European wasp spider Argiope bruennichi: a resource for studies on range expansion and evolutionary adaptation.</title>
        <authorList>
            <person name="Sheffer M.M."/>
            <person name="Hoppe A."/>
            <person name="Krehenwinkel H."/>
            <person name="Uhl G."/>
            <person name="Kuss A.W."/>
            <person name="Jensen L."/>
            <person name="Jensen C."/>
            <person name="Gillespie R.G."/>
            <person name="Hoff K.J."/>
            <person name="Prost S."/>
        </authorList>
    </citation>
    <scope>NUCLEOTIDE SEQUENCE</scope>
</reference>
<protein>
    <submittedName>
        <fullName evidence="1">Paramyosin like protein</fullName>
    </submittedName>
</protein>
<dbReference type="EMBL" id="JABXBU010000003">
    <property type="protein sequence ID" value="KAF8793020.1"/>
    <property type="molecule type" value="Genomic_DNA"/>
</dbReference>
<name>A0A8T0FU19_ARGBR</name>
<dbReference type="OMA" id="HDLYAPI"/>
<keyword evidence="2" id="KW-1185">Reference proteome</keyword>
<accession>A0A8T0FU19</accession>
<comment type="caution">
    <text evidence="1">The sequence shown here is derived from an EMBL/GenBank/DDBJ whole genome shotgun (WGS) entry which is preliminary data.</text>
</comment>
<organism evidence="1 2">
    <name type="scientific">Argiope bruennichi</name>
    <name type="common">Wasp spider</name>
    <name type="synonym">Aranea bruennichi</name>
    <dbReference type="NCBI Taxonomy" id="94029"/>
    <lineage>
        <taxon>Eukaryota</taxon>
        <taxon>Metazoa</taxon>
        <taxon>Ecdysozoa</taxon>
        <taxon>Arthropoda</taxon>
        <taxon>Chelicerata</taxon>
        <taxon>Arachnida</taxon>
        <taxon>Araneae</taxon>
        <taxon>Araneomorphae</taxon>
        <taxon>Entelegynae</taxon>
        <taxon>Araneoidea</taxon>
        <taxon>Araneidae</taxon>
        <taxon>Argiope</taxon>
    </lineage>
</organism>
<dbReference type="SUPFAM" id="SSF46966">
    <property type="entry name" value="Spectrin repeat"/>
    <property type="match status" value="1"/>
</dbReference>
<dbReference type="Gene3D" id="1.20.5.340">
    <property type="match status" value="1"/>
</dbReference>